<feature type="compositionally biased region" description="Acidic residues" evidence="8">
    <location>
        <begin position="563"/>
        <end position="618"/>
    </location>
</feature>
<dbReference type="GO" id="GO:0005737">
    <property type="term" value="C:cytoplasm"/>
    <property type="evidence" value="ECO:0007669"/>
    <property type="project" value="UniProtKB-SubCell"/>
</dbReference>
<evidence type="ECO:0000256" key="1">
    <source>
        <dbReference type="ARBA" id="ARBA00004496"/>
    </source>
</evidence>
<proteinExistence type="inferred from homology"/>
<evidence type="ECO:0000256" key="2">
    <source>
        <dbReference type="ARBA" id="ARBA00007112"/>
    </source>
</evidence>
<feature type="compositionally biased region" description="Basic and acidic residues" evidence="8">
    <location>
        <begin position="661"/>
        <end position="683"/>
    </location>
</feature>
<feature type="compositionally biased region" description="Basic residues" evidence="8">
    <location>
        <begin position="39"/>
        <end position="53"/>
    </location>
</feature>
<dbReference type="PANTHER" id="PTHR31780">
    <property type="entry name" value="STRESS RESPONSE PROTEIN NST1-RELATED"/>
    <property type="match status" value="1"/>
</dbReference>
<reference evidence="9 10" key="1">
    <citation type="submission" date="2015-11" db="EMBL/GenBank/DDBJ databases">
        <title>The genome of Debaryomyces fabryi.</title>
        <authorList>
            <person name="Tafer H."/>
            <person name="Lopandic K."/>
        </authorList>
    </citation>
    <scope>NUCLEOTIDE SEQUENCE [LARGE SCALE GENOMIC DNA]</scope>
    <source>
        <strain evidence="9 10">CBS 789</strain>
    </source>
</reference>
<feature type="region of interest" description="Disordered" evidence="8">
    <location>
        <begin position="532"/>
        <end position="621"/>
    </location>
</feature>
<protein>
    <recommendedName>
        <fullName evidence="3 7">Stress response protein NST1</fullName>
    </recommendedName>
</protein>
<dbReference type="InterPro" id="IPR051195">
    <property type="entry name" value="Fungal_stress_NST1"/>
</dbReference>
<feature type="region of interest" description="Disordered" evidence="8">
    <location>
        <begin position="309"/>
        <end position="350"/>
    </location>
</feature>
<dbReference type="RefSeq" id="XP_015469736.1">
    <property type="nucleotide sequence ID" value="XM_015609439.1"/>
</dbReference>
<comment type="caution">
    <text evidence="9">The sequence shown here is derived from an EMBL/GenBank/DDBJ whole genome shotgun (WGS) entry which is preliminary data.</text>
</comment>
<feature type="compositionally biased region" description="Basic and acidic residues" evidence="8">
    <location>
        <begin position="692"/>
        <end position="814"/>
    </location>
</feature>
<comment type="subcellular location">
    <subcellularLocation>
        <location evidence="1 7">Cytoplasm</location>
    </subcellularLocation>
</comment>
<keyword evidence="6 7" id="KW-0175">Coiled coil</keyword>
<gene>
    <name evidence="9" type="ORF">AC631_00609</name>
</gene>
<keyword evidence="4 7" id="KW-0963">Cytoplasm</keyword>
<dbReference type="InterPro" id="IPR025279">
    <property type="entry name" value="NST1"/>
</dbReference>
<feature type="compositionally biased region" description="Basic residues" evidence="8">
    <location>
        <begin position="322"/>
        <end position="350"/>
    </location>
</feature>
<evidence type="ECO:0000313" key="9">
    <source>
        <dbReference type="EMBL" id="KSA03634.1"/>
    </source>
</evidence>
<keyword evidence="10" id="KW-1185">Reference proteome</keyword>
<evidence type="ECO:0000256" key="8">
    <source>
        <dbReference type="SAM" id="MobiDB-lite"/>
    </source>
</evidence>
<dbReference type="Pfam" id="PF13945">
    <property type="entry name" value="NST1"/>
    <property type="match status" value="2"/>
</dbReference>
<feature type="compositionally biased region" description="Low complexity" evidence="8">
    <location>
        <begin position="25"/>
        <end position="37"/>
    </location>
</feature>
<evidence type="ECO:0000256" key="5">
    <source>
        <dbReference type="ARBA" id="ARBA00023016"/>
    </source>
</evidence>
<comment type="function">
    <text evidence="7">May act as a negative regulator of salt tolerance.</text>
</comment>
<dbReference type="GeneID" id="26837618"/>
<feature type="region of interest" description="Disordered" evidence="8">
    <location>
        <begin position="1"/>
        <end position="64"/>
    </location>
</feature>
<comment type="similarity">
    <text evidence="2 7">Belongs to the NST1 family.</text>
</comment>
<organism evidence="9 10">
    <name type="scientific">Debaryomyces fabryi</name>
    <dbReference type="NCBI Taxonomy" id="58627"/>
    <lineage>
        <taxon>Eukaryota</taxon>
        <taxon>Fungi</taxon>
        <taxon>Dikarya</taxon>
        <taxon>Ascomycota</taxon>
        <taxon>Saccharomycotina</taxon>
        <taxon>Pichiomycetes</taxon>
        <taxon>Debaryomycetaceae</taxon>
        <taxon>Debaryomyces</taxon>
    </lineage>
</organism>
<dbReference type="Proteomes" id="UP000054251">
    <property type="component" value="Unassembled WGS sequence"/>
</dbReference>
<accession>A0A0V1Q587</accession>
<evidence type="ECO:0000256" key="3">
    <source>
        <dbReference type="ARBA" id="ARBA00020733"/>
    </source>
</evidence>
<dbReference type="PANTHER" id="PTHR31780:SF10">
    <property type="entry name" value="LD36051P"/>
    <property type="match status" value="1"/>
</dbReference>
<name>A0A0V1Q587_9ASCO</name>
<evidence type="ECO:0000256" key="4">
    <source>
        <dbReference type="ARBA" id="ARBA00022490"/>
    </source>
</evidence>
<evidence type="ECO:0000256" key="6">
    <source>
        <dbReference type="ARBA" id="ARBA00023054"/>
    </source>
</evidence>
<dbReference type="AlphaFoldDB" id="A0A0V1Q587"/>
<evidence type="ECO:0000313" key="10">
    <source>
        <dbReference type="Proteomes" id="UP000054251"/>
    </source>
</evidence>
<feature type="compositionally biased region" description="Basic residues" evidence="8">
    <location>
        <begin position="253"/>
        <end position="263"/>
    </location>
</feature>
<feature type="compositionally biased region" description="Basic and acidic residues" evidence="8">
    <location>
        <begin position="10"/>
        <end position="22"/>
    </location>
</feature>
<dbReference type="EMBL" id="LMYN01000007">
    <property type="protein sequence ID" value="KSA03634.1"/>
    <property type="molecule type" value="Genomic_DNA"/>
</dbReference>
<dbReference type="OrthoDB" id="21629at2759"/>
<sequence>MSGTQADPIDVSKFKNGDDVHFDYNSTSNNQTINSTNVQKKKKKKKSKNKHKGPSNVEVTLNDPDVDYPTSRVIKQAPNGDVIIESLDEPPTDVHEKSVTANIWDNATLEEQENLKEFWESLDEAQKIELVKIDKKSVMDLFKNESKTLNALTNHQSNSNIQGSVTGTSGGALNGSSTNANITGPSNSSNGACTCSYCGRKNNFIEDELENIYDNHFDDIIDFIHEIRDINDLNALPGLLFGGFHMLEEEHKLQKRQQKHKYKQERELSHDHHHHEPGHICNDSHLNGEFDEATKQDQDQQLEYEHEITEHEDEGEHENAHSHNHSHSHNHNGNHSHSHNHNTNHNHSHSHFHYNQIEELNNESELPQEAILQESLDYELNKELEDESENNQLSVSTREQRVFHKLLDPKLFEALENLDFEKMKDTPANNQLAHILEKAGSLRDIIRDLHKADKVELEKGMAFLQNMGKIFSSDMSNTMNHDTLNEQLSHGLSSFAEDLLKNDGNSFIDMMESLSESRTAREDLLKEKFEKEPNAAWVDEDDHTKSDTGISIPKPELHQVQELADELNDEYDEENEGDEEEEEEEEEEDEEDEEELEDEEFEEDEEEDASDTESEISEEEKMQEIRRLFLIQVIKLFQERLKNAYKEKLSQDRTRKLIEELEAEENAKKEREMKKLRQKEKAKEKKRLQQLAKEEERRKKEEEQKAKEEELRQKQEALKTEQKRKKEEAKQKREEEKRKRIEDLKRKELEQQKRLEAQRKKEEETKRLKDEKKKKAEEERKQREEEKKQKELQKKLAEEERLKSLKKQEHKEIESSDDMGLLSRNLENARLDKSLDTPSAVVPETLLAQTQEQRVKSPTKNHILDQLYLAKPRSLSNSTNSTPQINNATPGYNIPELSSNNILPSVLSPSGHKSLPINGNGNVNQAVPSPWSSQAFNANTQTPPVYQPQFSSNAFSPFNSSFNQSSLSTNSKENINTNPLNAAGFNEPFATAAQPSSVWNPGTTSRNNSIWSNSPNVSSNSTLWNNAIPPPPVGAAAVGAHPNNQDSDIIQAAAYQAFQFMQTSNQLEFGVAPSLKLFQTAKAILSNQGLTLNQFLTSCRNTDSLSGYRFDFIYDDFGTVTHIKASSTNLNQQAQHNNINNQPINNMGLGNAAVNGNESLLNTLSDINNNPNSFSNGVRGLWN</sequence>
<feature type="region of interest" description="Disordered" evidence="8">
    <location>
        <begin position="252"/>
        <end position="287"/>
    </location>
</feature>
<evidence type="ECO:0000256" key="7">
    <source>
        <dbReference type="RuleBase" id="RU049441"/>
    </source>
</evidence>
<feature type="region of interest" description="Disordered" evidence="8">
    <location>
        <begin position="661"/>
        <end position="818"/>
    </location>
</feature>
<keyword evidence="5 7" id="KW-0346">Stress response</keyword>